<keyword evidence="1" id="KW-0472">Membrane</keyword>
<dbReference type="AlphaFoldDB" id="A0A518KDB3"/>
<gene>
    <name evidence="2" type="ORF">Spa11_40040</name>
</gene>
<name>A0A518KDB3_9BACT</name>
<dbReference type="Proteomes" id="UP000316426">
    <property type="component" value="Chromosome"/>
</dbReference>
<keyword evidence="1" id="KW-0812">Transmembrane</keyword>
<feature type="transmembrane region" description="Helical" evidence="1">
    <location>
        <begin position="27"/>
        <end position="53"/>
    </location>
</feature>
<dbReference type="EMBL" id="CP036349">
    <property type="protein sequence ID" value="QDV75782.1"/>
    <property type="molecule type" value="Genomic_DNA"/>
</dbReference>
<dbReference type="KEGG" id="bmei:Spa11_40040"/>
<sequence>MNKVVWGLVLLLIVLHQDVWFWNDTRLVLGIVPITLLWHVGISLGAGFTWWLATRYCWPADLEETPPQETLQEAKP</sequence>
<protein>
    <recommendedName>
        <fullName evidence="4">DUF3311 domain-containing protein</fullName>
    </recommendedName>
</protein>
<keyword evidence="1" id="KW-1133">Transmembrane helix</keyword>
<evidence type="ECO:0000313" key="2">
    <source>
        <dbReference type="EMBL" id="QDV75782.1"/>
    </source>
</evidence>
<evidence type="ECO:0000256" key="1">
    <source>
        <dbReference type="SAM" id="Phobius"/>
    </source>
</evidence>
<proteinExistence type="predicted"/>
<dbReference type="InterPro" id="IPR021741">
    <property type="entry name" value="DUF3311"/>
</dbReference>
<dbReference type="RefSeq" id="WP_145115712.1">
    <property type="nucleotide sequence ID" value="NZ_CP036349.1"/>
</dbReference>
<accession>A0A518KDB3</accession>
<organism evidence="2 3">
    <name type="scientific">Botrimarina mediterranea</name>
    <dbReference type="NCBI Taxonomy" id="2528022"/>
    <lineage>
        <taxon>Bacteria</taxon>
        <taxon>Pseudomonadati</taxon>
        <taxon>Planctomycetota</taxon>
        <taxon>Planctomycetia</taxon>
        <taxon>Pirellulales</taxon>
        <taxon>Lacipirellulaceae</taxon>
        <taxon>Botrimarina</taxon>
    </lineage>
</organism>
<reference evidence="2 3" key="1">
    <citation type="submission" date="2019-02" db="EMBL/GenBank/DDBJ databases">
        <title>Deep-cultivation of Planctomycetes and their phenomic and genomic characterization uncovers novel biology.</title>
        <authorList>
            <person name="Wiegand S."/>
            <person name="Jogler M."/>
            <person name="Boedeker C."/>
            <person name="Pinto D."/>
            <person name="Vollmers J."/>
            <person name="Rivas-Marin E."/>
            <person name="Kohn T."/>
            <person name="Peeters S.H."/>
            <person name="Heuer A."/>
            <person name="Rast P."/>
            <person name="Oberbeckmann S."/>
            <person name="Bunk B."/>
            <person name="Jeske O."/>
            <person name="Meyerdierks A."/>
            <person name="Storesund J.E."/>
            <person name="Kallscheuer N."/>
            <person name="Luecker S."/>
            <person name="Lage O.M."/>
            <person name="Pohl T."/>
            <person name="Merkel B.J."/>
            <person name="Hornburger P."/>
            <person name="Mueller R.-W."/>
            <person name="Bruemmer F."/>
            <person name="Labrenz M."/>
            <person name="Spormann A.M."/>
            <person name="Op den Camp H."/>
            <person name="Overmann J."/>
            <person name="Amann R."/>
            <person name="Jetten M.S.M."/>
            <person name="Mascher T."/>
            <person name="Medema M.H."/>
            <person name="Devos D.P."/>
            <person name="Kaster A.-K."/>
            <person name="Ovreas L."/>
            <person name="Rohde M."/>
            <person name="Galperin M.Y."/>
            <person name="Jogler C."/>
        </authorList>
    </citation>
    <scope>NUCLEOTIDE SEQUENCE [LARGE SCALE GENOMIC DNA]</scope>
    <source>
        <strain evidence="2 3">Spa11</strain>
    </source>
</reference>
<keyword evidence="3" id="KW-1185">Reference proteome</keyword>
<evidence type="ECO:0008006" key="4">
    <source>
        <dbReference type="Google" id="ProtNLM"/>
    </source>
</evidence>
<dbReference type="Pfam" id="PF11755">
    <property type="entry name" value="DUF3311"/>
    <property type="match status" value="1"/>
</dbReference>
<evidence type="ECO:0000313" key="3">
    <source>
        <dbReference type="Proteomes" id="UP000316426"/>
    </source>
</evidence>